<dbReference type="PANTHER" id="PTHR37422:SF13">
    <property type="entry name" value="LIPOPOLYSACCHARIDE BIOSYNTHESIS PROTEIN PA4999-RELATED"/>
    <property type="match status" value="1"/>
</dbReference>
<feature type="transmembrane region" description="Helical" evidence="5">
    <location>
        <begin position="359"/>
        <end position="382"/>
    </location>
</feature>
<proteinExistence type="predicted"/>
<organism evidence="7 8">
    <name type="scientific">Xanthocytophaga flava</name>
    <dbReference type="NCBI Taxonomy" id="3048013"/>
    <lineage>
        <taxon>Bacteria</taxon>
        <taxon>Pseudomonadati</taxon>
        <taxon>Bacteroidota</taxon>
        <taxon>Cytophagia</taxon>
        <taxon>Cytophagales</taxon>
        <taxon>Rhodocytophagaceae</taxon>
        <taxon>Xanthocytophaga</taxon>
    </lineage>
</organism>
<accession>A0ABT7CLN1</accession>
<evidence type="ECO:0000313" key="7">
    <source>
        <dbReference type="EMBL" id="MDJ1494651.1"/>
    </source>
</evidence>
<dbReference type="RefSeq" id="WP_313997966.1">
    <property type="nucleotide sequence ID" value="NZ_JASJOR010000005.1"/>
</dbReference>
<comment type="subcellular location">
    <subcellularLocation>
        <location evidence="1">Membrane</location>
        <topology evidence="1">Multi-pass membrane protein</topology>
    </subcellularLocation>
</comment>
<name>A0ABT7CLN1_9BACT</name>
<feature type="domain" description="O-antigen ligase-related" evidence="6">
    <location>
        <begin position="215"/>
        <end position="368"/>
    </location>
</feature>
<feature type="transmembrane region" description="Helical" evidence="5">
    <location>
        <begin position="27"/>
        <end position="43"/>
    </location>
</feature>
<keyword evidence="2 5" id="KW-0812">Transmembrane</keyword>
<keyword evidence="3 5" id="KW-1133">Transmembrane helix</keyword>
<feature type="transmembrane region" description="Helical" evidence="5">
    <location>
        <begin position="257"/>
        <end position="275"/>
    </location>
</feature>
<evidence type="ECO:0000256" key="2">
    <source>
        <dbReference type="ARBA" id="ARBA00022692"/>
    </source>
</evidence>
<evidence type="ECO:0000259" key="6">
    <source>
        <dbReference type="Pfam" id="PF04932"/>
    </source>
</evidence>
<feature type="transmembrane region" description="Helical" evidence="5">
    <location>
        <begin position="82"/>
        <end position="105"/>
    </location>
</feature>
<feature type="transmembrane region" description="Helical" evidence="5">
    <location>
        <begin position="416"/>
        <end position="434"/>
    </location>
</feature>
<keyword evidence="7" id="KW-0436">Ligase</keyword>
<protein>
    <submittedName>
        <fullName evidence="7">O-antigen ligase family protein</fullName>
    </submittedName>
</protein>
<gene>
    <name evidence="7" type="ORF">QNI19_17020</name>
</gene>
<dbReference type="GO" id="GO:0016874">
    <property type="term" value="F:ligase activity"/>
    <property type="evidence" value="ECO:0007669"/>
    <property type="project" value="UniProtKB-KW"/>
</dbReference>
<evidence type="ECO:0000256" key="5">
    <source>
        <dbReference type="SAM" id="Phobius"/>
    </source>
</evidence>
<evidence type="ECO:0000256" key="4">
    <source>
        <dbReference type="ARBA" id="ARBA00023136"/>
    </source>
</evidence>
<evidence type="ECO:0000256" key="3">
    <source>
        <dbReference type="ARBA" id="ARBA00022989"/>
    </source>
</evidence>
<evidence type="ECO:0000256" key="1">
    <source>
        <dbReference type="ARBA" id="ARBA00004141"/>
    </source>
</evidence>
<feature type="transmembrane region" description="Helical" evidence="5">
    <location>
        <begin position="179"/>
        <end position="199"/>
    </location>
</feature>
<feature type="transmembrane region" description="Helical" evidence="5">
    <location>
        <begin position="125"/>
        <end position="145"/>
    </location>
</feature>
<evidence type="ECO:0000313" key="8">
    <source>
        <dbReference type="Proteomes" id="UP001228581"/>
    </source>
</evidence>
<sequence length="444" mass="49927">MYYFPIVFLALSIDLEAFLGENALTNLLPLAVLGLGVGHFAFIEKQQLYIGTHWNKKNLAVYFLSFLTFIIAVARINSDAIAGGLGIITMLLKYTLFPIFVYLFISYQFRNNDGFEKNVQKVLYVFFLTIAIEAAFYLILFIAFFNQAQVNSEEGAESHLVLSLIGIHTEKRLLPIINAHPNTMGIYTGGVVVMALLLVRQKGISPKLKKLLYIFLVIGGLFLLMVDSRGTIINTLMATLGVFLLSRTRFLGAFKIMPILSPLLPFIMLSVLAFISETGLGSQVSRQEGDLATGNNRSAIWEECVKELSEPKFKHFIGYGEMGQAASGVSKRYAWIFGSGDVAESMVTHNYFFQMVFDMGYIGTFIFFVFMFVILGNAIYAFKQGFPRALAVIGFLAYFMLSGTSESIYGIYNKNYFMVFTVVVLFMAISYNEFMRYKREKVTA</sequence>
<feature type="transmembrane region" description="Helical" evidence="5">
    <location>
        <begin position="232"/>
        <end position="250"/>
    </location>
</feature>
<feature type="transmembrane region" description="Helical" evidence="5">
    <location>
        <begin position="59"/>
        <end position="76"/>
    </location>
</feature>
<dbReference type="Proteomes" id="UP001228581">
    <property type="component" value="Unassembled WGS sequence"/>
</dbReference>
<dbReference type="EMBL" id="JASJOT010000010">
    <property type="protein sequence ID" value="MDJ1494651.1"/>
    <property type="molecule type" value="Genomic_DNA"/>
</dbReference>
<dbReference type="InterPro" id="IPR007016">
    <property type="entry name" value="O-antigen_ligase-rel_domated"/>
</dbReference>
<keyword evidence="4 5" id="KW-0472">Membrane</keyword>
<reference evidence="7 8" key="1">
    <citation type="submission" date="2023-05" db="EMBL/GenBank/DDBJ databases">
        <authorList>
            <person name="Zhang X."/>
        </authorList>
    </citation>
    <scope>NUCLEOTIDE SEQUENCE [LARGE SCALE GENOMIC DNA]</scope>
    <source>
        <strain evidence="7 8">DM2B3-1</strain>
    </source>
</reference>
<dbReference type="PANTHER" id="PTHR37422">
    <property type="entry name" value="TEICHURONIC ACID BIOSYNTHESIS PROTEIN TUAE"/>
    <property type="match status" value="1"/>
</dbReference>
<dbReference type="InterPro" id="IPR051533">
    <property type="entry name" value="WaaL-like"/>
</dbReference>
<feature type="transmembrane region" description="Helical" evidence="5">
    <location>
        <begin position="211"/>
        <end position="226"/>
    </location>
</feature>
<feature type="transmembrane region" description="Helical" evidence="5">
    <location>
        <begin position="389"/>
        <end position="410"/>
    </location>
</feature>
<dbReference type="Pfam" id="PF04932">
    <property type="entry name" value="Wzy_C"/>
    <property type="match status" value="1"/>
</dbReference>
<keyword evidence="8" id="KW-1185">Reference proteome</keyword>
<comment type="caution">
    <text evidence="7">The sequence shown here is derived from an EMBL/GenBank/DDBJ whole genome shotgun (WGS) entry which is preliminary data.</text>
</comment>